<proteinExistence type="evidence at transcript level"/>
<evidence type="ECO:0000313" key="2">
    <source>
        <dbReference type="EMBL" id="AFK44951.1"/>
    </source>
</evidence>
<evidence type="ECO:0000256" key="1">
    <source>
        <dbReference type="SAM" id="Phobius"/>
    </source>
</evidence>
<dbReference type="AlphaFoldDB" id="I3SXF9"/>
<protein>
    <recommendedName>
        <fullName evidence="3">Transmembrane protein</fullName>
    </recommendedName>
</protein>
<keyword evidence="1" id="KW-0812">Transmembrane</keyword>
<sequence length="82" mass="9976">MIQKESLSLGHSTQRENLSNCRQYFVFPWQQMRTLLTICFVQFVMTTLAIHYREEKKQKIDKILTNMNSSFQHRWNMQGQNY</sequence>
<organism evidence="2">
    <name type="scientific">Medicago truncatula</name>
    <name type="common">Barrel medic</name>
    <name type="synonym">Medicago tribuloides</name>
    <dbReference type="NCBI Taxonomy" id="3880"/>
    <lineage>
        <taxon>Eukaryota</taxon>
        <taxon>Viridiplantae</taxon>
        <taxon>Streptophyta</taxon>
        <taxon>Embryophyta</taxon>
        <taxon>Tracheophyta</taxon>
        <taxon>Spermatophyta</taxon>
        <taxon>Magnoliopsida</taxon>
        <taxon>eudicotyledons</taxon>
        <taxon>Gunneridae</taxon>
        <taxon>Pentapetalae</taxon>
        <taxon>rosids</taxon>
        <taxon>fabids</taxon>
        <taxon>Fabales</taxon>
        <taxon>Fabaceae</taxon>
        <taxon>Papilionoideae</taxon>
        <taxon>50 kb inversion clade</taxon>
        <taxon>NPAAA clade</taxon>
        <taxon>Hologalegina</taxon>
        <taxon>IRL clade</taxon>
        <taxon>Trifolieae</taxon>
        <taxon>Medicago</taxon>
    </lineage>
</organism>
<evidence type="ECO:0008006" key="3">
    <source>
        <dbReference type="Google" id="ProtNLM"/>
    </source>
</evidence>
<name>I3SXF9_MEDTR</name>
<accession>I3SXF9</accession>
<dbReference type="EMBL" id="BT145157">
    <property type="protein sequence ID" value="AFK44951.1"/>
    <property type="molecule type" value="mRNA"/>
</dbReference>
<feature type="transmembrane region" description="Helical" evidence="1">
    <location>
        <begin position="34"/>
        <end position="52"/>
    </location>
</feature>
<keyword evidence="1" id="KW-0472">Membrane</keyword>
<keyword evidence="1" id="KW-1133">Transmembrane helix</keyword>
<reference evidence="2" key="1">
    <citation type="submission" date="2012-05" db="EMBL/GenBank/DDBJ databases">
        <authorList>
            <person name="Krishnakumar V."/>
            <person name="Cheung F."/>
            <person name="Xiao Y."/>
            <person name="Chan A."/>
            <person name="Moskal W.A."/>
            <person name="Town C.D."/>
        </authorList>
    </citation>
    <scope>NUCLEOTIDE SEQUENCE</scope>
</reference>